<dbReference type="InterPro" id="IPR036291">
    <property type="entry name" value="NAD(P)-bd_dom_sf"/>
</dbReference>
<feature type="domain" description="NmrA-like" evidence="3">
    <location>
        <begin position="4"/>
        <end position="279"/>
    </location>
</feature>
<evidence type="ECO:0000256" key="2">
    <source>
        <dbReference type="ARBA" id="ARBA00022857"/>
    </source>
</evidence>
<comment type="similarity">
    <text evidence="1">Belongs to the NmrA-type oxidoreductase family.</text>
</comment>
<keyword evidence="2" id="KW-0521">NADP</keyword>
<proteinExistence type="inferred from homology"/>
<dbReference type="Proteomes" id="UP000620124">
    <property type="component" value="Unassembled WGS sequence"/>
</dbReference>
<accession>A0A8H7D5V6</accession>
<evidence type="ECO:0000256" key="1">
    <source>
        <dbReference type="ARBA" id="ARBA00006328"/>
    </source>
</evidence>
<dbReference type="AlphaFoldDB" id="A0A8H7D5V6"/>
<organism evidence="4 5">
    <name type="scientific">Mycena venus</name>
    <dbReference type="NCBI Taxonomy" id="2733690"/>
    <lineage>
        <taxon>Eukaryota</taxon>
        <taxon>Fungi</taxon>
        <taxon>Dikarya</taxon>
        <taxon>Basidiomycota</taxon>
        <taxon>Agaricomycotina</taxon>
        <taxon>Agaricomycetes</taxon>
        <taxon>Agaricomycetidae</taxon>
        <taxon>Agaricales</taxon>
        <taxon>Marasmiineae</taxon>
        <taxon>Mycenaceae</taxon>
        <taxon>Mycena</taxon>
    </lineage>
</organism>
<dbReference type="PANTHER" id="PTHR42748:SF7">
    <property type="entry name" value="NMRA LIKE REDOX SENSOR 1-RELATED"/>
    <property type="match status" value="1"/>
</dbReference>
<comment type="caution">
    <text evidence="4">The sequence shown here is derived from an EMBL/GenBank/DDBJ whole genome shotgun (WGS) entry which is preliminary data.</text>
</comment>
<dbReference type="Pfam" id="PF05368">
    <property type="entry name" value="NmrA"/>
    <property type="match status" value="1"/>
</dbReference>
<dbReference type="InterPro" id="IPR008030">
    <property type="entry name" value="NmrA-like"/>
</dbReference>
<dbReference type="InterPro" id="IPR051164">
    <property type="entry name" value="NmrA-like_oxidored"/>
</dbReference>
<evidence type="ECO:0000259" key="3">
    <source>
        <dbReference type="Pfam" id="PF05368"/>
    </source>
</evidence>
<dbReference type="EMBL" id="JACAZI010000004">
    <property type="protein sequence ID" value="KAF7362560.1"/>
    <property type="molecule type" value="Genomic_DNA"/>
</dbReference>
<keyword evidence="5" id="KW-1185">Reference proteome</keyword>
<sequence>MPMITIFGATGKQGSAVLNAVLADGKYTPRAVSRTLDSAASKALISKGVEVVKGNLFDKESLKNAMQGSETVFGVTNFWNPDVFPADHDGRGEIVQGKNLVDAAKEVGIRFFIWSSLPSATEGSKGVHTTIYHLDNKAIIEDYLRASGRPARHAAHRVVRRKLVGVTVAGGYLKKTSNGYTIPVANYGPNDNQAFTWVAHDLGAAAIALLTHYSDASKGVLGKAYPVISFRATYPELAAAIAKEIGKEVTFSTRETEGIRELDEMYEFLSKFGWYNDTAVPNPDLTALGVQFGSMEEFIKTEIVARIV</sequence>
<evidence type="ECO:0000313" key="4">
    <source>
        <dbReference type="EMBL" id="KAF7362560.1"/>
    </source>
</evidence>
<dbReference type="OrthoDB" id="419598at2759"/>
<dbReference type="SUPFAM" id="SSF51735">
    <property type="entry name" value="NAD(P)-binding Rossmann-fold domains"/>
    <property type="match status" value="1"/>
</dbReference>
<dbReference type="PANTHER" id="PTHR42748">
    <property type="entry name" value="NITROGEN METABOLITE REPRESSION PROTEIN NMRA FAMILY MEMBER"/>
    <property type="match status" value="1"/>
</dbReference>
<name>A0A8H7D5V6_9AGAR</name>
<dbReference type="Gene3D" id="3.40.50.720">
    <property type="entry name" value="NAD(P)-binding Rossmann-like Domain"/>
    <property type="match status" value="1"/>
</dbReference>
<dbReference type="Gene3D" id="3.90.25.10">
    <property type="entry name" value="UDP-galactose 4-epimerase, domain 1"/>
    <property type="match status" value="1"/>
</dbReference>
<evidence type="ECO:0000313" key="5">
    <source>
        <dbReference type="Proteomes" id="UP000620124"/>
    </source>
</evidence>
<gene>
    <name evidence="4" type="ORF">MVEN_00604300</name>
</gene>
<reference evidence="4" key="1">
    <citation type="submission" date="2020-05" db="EMBL/GenBank/DDBJ databases">
        <title>Mycena genomes resolve the evolution of fungal bioluminescence.</title>
        <authorList>
            <person name="Tsai I.J."/>
        </authorList>
    </citation>
    <scope>NUCLEOTIDE SEQUENCE</scope>
    <source>
        <strain evidence="4">CCC161011</strain>
    </source>
</reference>
<protein>
    <submittedName>
        <fullName evidence="4">NmrA domain-containing protein</fullName>
    </submittedName>
</protein>